<evidence type="ECO:0000313" key="2">
    <source>
        <dbReference type="EMBL" id="MBE0126937.1"/>
    </source>
</evidence>
<dbReference type="Gene3D" id="1.10.10.10">
    <property type="entry name" value="Winged helix-like DNA-binding domain superfamily/Winged helix DNA-binding domain"/>
    <property type="match status" value="1"/>
</dbReference>
<dbReference type="InterPro" id="IPR003314">
    <property type="entry name" value="Mu-type_HTH"/>
</dbReference>
<comment type="caution">
    <text evidence="2">The sequence shown here is derived from an EMBL/GenBank/DDBJ whole genome shotgun (WGS) entry which is preliminary data.</text>
</comment>
<dbReference type="InterPro" id="IPR036388">
    <property type="entry name" value="WH-like_DNA-bd_sf"/>
</dbReference>
<sequence length="124" mass="14147">MYKEWLTVQECIGLPGFPGSIPAVRNRLNILSAGKEGIKRKRSKSKAWEYHISILPVYVHPYVVDGDTASVRNESSAWEAEPKEIWDMMFRLLTPEQQQQVTYLFGTKGIGAVLPSLFDDENLY</sequence>
<evidence type="ECO:0000259" key="1">
    <source>
        <dbReference type="PROSITE" id="PS51702"/>
    </source>
</evidence>
<evidence type="ECO:0000313" key="3">
    <source>
        <dbReference type="Proteomes" id="UP000656723"/>
    </source>
</evidence>
<feature type="domain" description="HTH Mu-type" evidence="1">
    <location>
        <begin position="2"/>
        <end position="71"/>
    </location>
</feature>
<dbReference type="RefSeq" id="WP_192477710.1">
    <property type="nucleotide sequence ID" value="NZ_JANSJZ010000114.1"/>
</dbReference>
<accession>A0A8I0MHC8</accession>
<reference evidence="2" key="1">
    <citation type="submission" date="2019-07" db="EMBL/GenBank/DDBJ databases">
        <title>KPC-2 carbapenem resistent Enterobacterales isolates from Germany.</title>
        <authorList>
            <person name="Yao Y."/>
            <person name="Falgenhauer L."/>
            <person name="Imirzalioglu C."/>
            <person name="Chakraborty T."/>
        </authorList>
    </citation>
    <scope>NUCLEOTIDE SEQUENCE</scope>
    <source>
        <strain evidence="2">CA13304</strain>
    </source>
</reference>
<protein>
    <recommendedName>
        <fullName evidence="1">HTH Mu-type domain-containing protein</fullName>
    </recommendedName>
</protein>
<dbReference type="Proteomes" id="UP000656723">
    <property type="component" value="Unassembled WGS sequence"/>
</dbReference>
<name>A0A8I0MHC8_CITAM</name>
<dbReference type="PROSITE" id="PS51702">
    <property type="entry name" value="HTH_MU"/>
    <property type="match status" value="1"/>
</dbReference>
<dbReference type="EMBL" id="VKME01000006">
    <property type="protein sequence ID" value="MBE0126937.1"/>
    <property type="molecule type" value="Genomic_DNA"/>
</dbReference>
<gene>
    <name evidence="2" type="ORF">FOT72_02600</name>
</gene>
<dbReference type="SUPFAM" id="SSF46955">
    <property type="entry name" value="Putative DNA-binding domain"/>
    <property type="match status" value="1"/>
</dbReference>
<dbReference type="GO" id="GO:0003677">
    <property type="term" value="F:DNA binding"/>
    <property type="evidence" value="ECO:0007669"/>
    <property type="project" value="InterPro"/>
</dbReference>
<dbReference type="AlphaFoldDB" id="A0A8I0MHC8"/>
<dbReference type="InterPro" id="IPR009061">
    <property type="entry name" value="DNA-bd_dom_put_sf"/>
</dbReference>
<organism evidence="2 3">
    <name type="scientific">Citrobacter amalonaticus</name>
    <dbReference type="NCBI Taxonomy" id="35703"/>
    <lineage>
        <taxon>Bacteria</taxon>
        <taxon>Pseudomonadati</taxon>
        <taxon>Pseudomonadota</taxon>
        <taxon>Gammaproteobacteria</taxon>
        <taxon>Enterobacterales</taxon>
        <taxon>Enterobacteriaceae</taxon>
        <taxon>Citrobacter</taxon>
    </lineage>
</organism>
<proteinExistence type="predicted"/>